<dbReference type="PANTHER" id="PTHR43840">
    <property type="entry name" value="MITOCHONDRIAL METAL TRANSPORTER 1-RELATED"/>
    <property type="match status" value="1"/>
</dbReference>
<feature type="transmembrane region" description="Helical" evidence="7">
    <location>
        <begin position="77"/>
        <end position="94"/>
    </location>
</feature>
<comment type="similarity">
    <text evidence="2">Belongs to the cation diffusion facilitator (CDF) transporter (TC 2.A.4) family.</text>
</comment>
<keyword evidence="5 7" id="KW-1133">Transmembrane helix</keyword>
<dbReference type="Pfam" id="PF16916">
    <property type="entry name" value="ZT_dimer"/>
    <property type="match status" value="1"/>
</dbReference>
<dbReference type="InterPro" id="IPR058533">
    <property type="entry name" value="Cation_efflux_TM"/>
</dbReference>
<dbReference type="PANTHER" id="PTHR43840:SF50">
    <property type="entry name" value="MANGANESE EFFLUX SYSTEM PROTEIN MNES"/>
    <property type="match status" value="1"/>
</dbReference>
<feature type="transmembrane region" description="Helical" evidence="7">
    <location>
        <begin position="151"/>
        <end position="171"/>
    </location>
</feature>
<dbReference type="Gene3D" id="1.20.1510.10">
    <property type="entry name" value="Cation efflux protein transmembrane domain"/>
    <property type="match status" value="1"/>
</dbReference>
<name>A0A2T6B015_9BACL</name>
<dbReference type="Pfam" id="PF01545">
    <property type="entry name" value="Cation_efflux"/>
    <property type="match status" value="1"/>
</dbReference>
<feature type="transmembrane region" description="Helical" evidence="7">
    <location>
        <begin position="7"/>
        <end position="27"/>
    </location>
</feature>
<dbReference type="InterPro" id="IPR027470">
    <property type="entry name" value="Cation_efflux_CTD"/>
</dbReference>
<dbReference type="SUPFAM" id="SSF160240">
    <property type="entry name" value="Cation efflux protein cytoplasmic domain-like"/>
    <property type="match status" value="1"/>
</dbReference>
<evidence type="ECO:0000313" key="10">
    <source>
        <dbReference type="EMBL" id="PTX49343.1"/>
    </source>
</evidence>
<protein>
    <submittedName>
        <fullName evidence="10">Cation diffusion facilitator family transporter</fullName>
    </submittedName>
</protein>
<dbReference type="Proteomes" id="UP000244240">
    <property type="component" value="Unassembled WGS sequence"/>
</dbReference>
<dbReference type="InterPro" id="IPR027469">
    <property type="entry name" value="Cation_efflux_TMD_sf"/>
</dbReference>
<proteinExistence type="inferred from homology"/>
<evidence type="ECO:0000256" key="1">
    <source>
        <dbReference type="ARBA" id="ARBA00004141"/>
    </source>
</evidence>
<dbReference type="InterPro" id="IPR050291">
    <property type="entry name" value="CDF_Transporter"/>
</dbReference>
<evidence type="ECO:0000256" key="3">
    <source>
        <dbReference type="ARBA" id="ARBA00022448"/>
    </source>
</evidence>
<dbReference type="Gene3D" id="3.30.70.1350">
    <property type="entry name" value="Cation efflux protein, cytoplasmic domain"/>
    <property type="match status" value="1"/>
</dbReference>
<dbReference type="NCBIfam" id="TIGR01297">
    <property type="entry name" value="CDF"/>
    <property type="match status" value="1"/>
</dbReference>
<feature type="transmembrane region" description="Helical" evidence="7">
    <location>
        <begin position="114"/>
        <end position="130"/>
    </location>
</feature>
<sequence length="282" mass="30966">MKYQADSGAWLSIVTYLFLSILKVSMGSIMMSKALSADGWNNVTDVLASGAVLIGLKISRKPRDEDHPYGHSRAESVSALIASFIMATIALEVLKDGIETAWVGKAPPPAPLTFWVALGSAGLMLLVSAYNRRLARRTKSRAIEAVSKDNLSDALVSVGAAAGILGAQWGFPWLDPAAAIMVGLIILKTAWGIFREMSHHLTDGFHEKKLDQYRKTMEKMDGVRSVVDLKGRMHGNHIILDAVIEVDAGLNVEESHRITEELEREMSRTHQVEETLIHVEPR</sequence>
<dbReference type="EMBL" id="QBKR01000041">
    <property type="protein sequence ID" value="PTX49343.1"/>
    <property type="molecule type" value="Genomic_DNA"/>
</dbReference>
<comment type="caution">
    <text evidence="10">The sequence shown here is derived from an EMBL/GenBank/DDBJ whole genome shotgun (WGS) entry which is preliminary data.</text>
</comment>
<dbReference type="OrthoDB" id="9806522at2"/>
<evidence type="ECO:0000313" key="11">
    <source>
        <dbReference type="Proteomes" id="UP000244240"/>
    </source>
</evidence>
<keyword evidence="11" id="KW-1185">Reference proteome</keyword>
<feature type="domain" description="Cation efflux protein transmembrane" evidence="8">
    <location>
        <begin position="10"/>
        <end position="197"/>
    </location>
</feature>
<dbReference type="SUPFAM" id="SSF161111">
    <property type="entry name" value="Cation efflux protein transmembrane domain-like"/>
    <property type="match status" value="1"/>
</dbReference>
<keyword evidence="6 7" id="KW-0472">Membrane</keyword>
<dbReference type="FunFam" id="1.20.1510.10:FF:000006">
    <property type="entry name" value="Divalent cation efflux transporter"/>
    <property type="match status" value="1"/>
</dbReference>
<evidence type="ECO:0000259" key="9">
    <source>
        <dbReference type="Pfam" id="PF16916"/>
    </source>
</evidence>
<evidence type="ECO:0000256" key="5">
    <source>
        <dbReference type="ARBA" id="ARBA00022989"/>
    </source>
</evidence>
<evidence type="ECO:0000256" key="7">
    <source>
        <dbReference type="SAM" id="Phobius"/>
    </source>
</evidence>
<keyword evidence="3" id="KW-0813">Transport</keyword>
<keyword evidence="4 7" id="KW-0812">Transmembrane</keyword>
<evidence type="ECO:0000256" key="2">
    <source>
        <dbReference type="ARBA" id="ARBA00008114"/>
    </source>
</evidence>
<accession>A0A2T6B015</accession>
<evidence type="ECO:0000256" key="4">
    <source>
        <dbReference type="ARBA" id="ARBA00022692"/>
    </source>
</evidence>
<feature type="transmembrane region" description="Helical" evidence="7">
    <location>
        <begin position="177"/>
        <end position="194"/>
    </location>
</feature>
<reference evidence="10 11" key="1">
    <citation type="submission" date="2018-04" db="EMBL/GenBank/DDBJ databases">
        <title>Genomic Encyclopedia of Archaeal and Bacterial Type Strains, Phase II (KMG-II): from individual species to whole genera.</title>
        <authorList>
            <person name="Goeker M."/>
        </authorList>
    </citation>
    <scope>NUCLEOTIDE SEQUENCE [LARGE SCALE GENOMIC DNA]</scope>
    <source>
        <strain evidence="10 11">DSM 45787</strain>
    </source>
</reference>
<gene>
    <name evidence="10" type="ORF">C8P63_1416</name>
</gene>
<dbReference type="AlphaFoldDB" id="A0A2T6B015"/>
<comment type="subcellular location">
    <subcellularLocation>
        <location evidence="1">Membrane</location>
        <topology evidence="1">Multi-pass membrane protein</topology>
    </subcellularLocation>
</comment>
<dbReference type="GO" id="GO:0008324">
    <property type="term" value="F:monoatomic cation transmembrane transporter activity"/>
    <property type="evidence" value="ECO:0007669"/>
    <property type="project" value="InterPro"/>
</dbReference>
<dbReference type="RefSeq" id="WP_108026495.1">
    <property type="nucleotide sequence ID" value="NZ_QBKR01000041.1"/>
</dbReference>
<evidence type="ECO:0000256" key="6">
    <source>
        <dbReference type="ARBA" id="ARBA00023136"/>
    </source>
</evidence>
<dbReference type="GO" id="GO:0016020">
    <property type="term" value="C:membrane"/>
    <property type="evidence" value="ECO:0007669"/>
    <property type="project" value="UniProtKB-SubCell"/>
</dbReference>
<feature type="transmembrane region" description="Helical" evidence="7">
    <location>
        <begin position="39"/>
        <end position="56"/>
    </location>
</feature>
<dbReference type="InterPro" id="IPR002524">
    <property type="entry name" value="Cation_efflux"/>
</dbReference>
<feature type="domain" description="Cation efflux protein cytoplasmic" evidence="9">
    <location>
        <begin position="207"/>
        <end position="281"/>
    </location>
</feature>
<dbReference type="InterPro" id="IPR036837">
    <property type="entry name" value="Cation_efflux_CTD_sf"/>
</dbReference>
<evidence type="ECO:0000259" key="8">
    <source>
        <dbReference type="Pfam" id="PF01545"/>
    </source>
</evidence>
<organism evidence="10 11">
    <name type="scientific">Melghirimyces profundicolus</name>
    <dbReference type="NCBI Taxonomy" id="1242148"/>
    <lineage>
        <taxon>Bacteria</taxon>
        <taxon>Bacillati</taxon>
        <taxon>Bacillota</taxon>
        <taxon>Bacilli</taxon>
        <taxon>Bacillales</taxon>
        <taxon>Thermoactinomycetaceae</taxon>
        <taxon>Melghirimyces</taxon>
    </lineage>
</organism>